<sequence length="60" mass="5905">MVLTVGALTADVIEAFLSSFPGGDLPQAGTELAPAARGLVIETYAVVAGASQGRSLCPSG</sequence>
<accession>A0ABQ4BJR8</accession>
<evidence type="ECO:0000313" key="1">
    <source>
        <dbReference type="EMBL" id="GIE70925.1"/>
    </source>
</evidence>
<dbReference type="EMBL" id="BOMS01000113">
    <property type="protein sequence ID" value="GIE70925.1"/>
    <property type="molecule type" value="Genomic_DNA"/>
</dbReference>
<organism evidence="1 2">
    <name type="scientific">Actinoplanes palleronii</name>
    <dbReference type="NCBI Taxonomy" id="113570"/>
    <lineage>
        <taxon>Bacteria</taxon>
        <taxon>Bacillati</taxon>
        <taxon>Actinomycetota</taxon>
        <taxon>Actinomycetes</taxon>
        <taxon>Micromonosporales</taxon>
        <taxon>Micromonosporaceae</taxon>
        <taxon>Actinoplanes</taxon>
    </lineage>
</organism>
<dbReference type="Proteomes" id="UP000624709">
    <property type="component" value="Unassembled WGS sequence"/>
</dbReference>
<protein>
    <submittedName>
        <fullName evidence="1">Uncharacterized protein</fullName>
    </submittedName>
</protein>
<reference evidence="1 2" key="1">
    <citation type="submission" date="2021-01" db="EMBL/GenBank/DDBJ databases">
        <title>Whole genome shotgun sequence of Actinoplanes palleronii NBRC 14916.</title>
        <authorList>
            <person name="Komaki H."/>
            <person name="Tamura T."/>
        </authorList>
    </citation>
    <scope>NUCLEOTIDE SEQUENCE [LARGE SCALE GENOMIC DNA]</scope>
    <source>
        <strain evidence="1 2">NBRC 14916</strain>
    </source>
</reference>
<proteinExistence type="predicted"/>
<name>A0ABQ4BJR8_9ACTN</name>
<evidence type="ECO:0000313" key="2">
    <source>
        <dbReference type="Proteomes" id="UP000624709"/>
    </source>
</evidence>
<keyword evidence="2" id="KW-1185">Reference proteome</keyword>
<gene>
    <name evidence="1" type="ORF">Apa02nite_070330</name>
</gene>
<comment type="caution">
    <text evidence="1">The sequence shown here is derived from an EMBL/GenBank/DDBJ whole genome shotgun (WGS) entry which is preliminary data.</text>
</comment>